<accession>K1S1Q0</accession>
<dbReference type="Pfam" id="PF11888">
    <property type="entry name" value="DUF3408"/>
    <property type="match status" value="1"/>
</dbReference>
<sequence length="136" mass="16265">MTDKMFMAILVMAGVACLALFFIHRAWTYRKRMQQTTPPESAMDCSAHSEPSEWSRHQEAYETRFIYAPRTRFVSDCRIKVRPQYYEQLRAIVDVVGSRHLSLADYLDRVLQEHLEENREHIDRFCRQYEEDSVQK</sequence>
<proteinExistence type="predicted"/>
<protein>
    <recommendedName>
        <fullName evidence="3">DUF3408 domain-containing protein</fullName>
    </recommendedName>
</protein>
<reference evidence="2" key="1">
    <citation type="journal article" date="2013" name="Environ. Microbiol.">
        <title>Microbiota from the distal guts of lean and obese adolescents exhibit partial functional redundancy besides clear differences in community structure.</title>
        <authorList>
            <person name="Ferrer M."/>
            <person name="Ruiz A."/>
            <person name="Lanza F."/>
            <person name="Haange S.B."/>
            <person name="Oberbach A."/>
            <person name="Till H."/>
            <person name="Bargiela R."/>
            <person name="Campoy C."/>
            <person name="Segura M.T."/>
            <person name="Richter M."/>
            <person name="von Bergen M."/>
            <person name="Seifert J."/>
            <person name="Suarez A."/>
        </authorList>
    </citation>
    <scope>NUCLEOTIDE SEQUENCE</scope>
</reference>
<evidence type="ECO:0008006" key="3">
    <source>
        <dbReference type="Google" id="ProtNLM"/>
    </source>
</evidence>
<evidence type="ECO:0000313" key="2">
    <source>
        <dbReference type="EMBL" id="EKC47630.1"/>
    </source>
</evidence>
<dbReference type="AlphaFoldDB" id="K1S1Q0"/>
<name>K1S1Q0_9ZZZZ</name>
<dbReference type="InterPro" id="IPR021823">
    <property type="entry name" value="DUF3408"/>
</dbReference>
<dbReference type="PROSITE" id="PS51257">
    <property type="entry name" value="PROKAR_LIPOPROTEIN"/>
    <property type="match status" value="1"/>
</dbReference>
<gene>
    <name evidence="2" type="ORF">LEA_19283</name>
</gene>
<keyword evidence="1" id="KW-0812">Transmembrane</keyword>
<evidence type="ECO:0000256" key="1">
    <source>
        <dbReference type="SAM" id="Phobius"/>
    </source>
</evidence>
<keyword evidence="1" id="KW-0472">Membrane</keyword>
<comment type="caution">
    <text evidence="2">The sequence shown here is derived from an EMBL/GenBank/DDBJ whole genome shotgun (WGS) entry which is preliminary data.</text>
</comment>
<dbReference type="EMBL" id="AJWY01013255">
    <property type="protein sequence ID" value="EKC47630.1"/>
    <property type="molecule type" value="Genomic_DNA"/>
</dbReference>
<feature type="transmembrane region" description="Helical" evidence="1">
    <location>
        <begin position="6"/>
        <end position="23"/>
    </location>
</feature>
<organism evidence="2">
    <name type="scientific">human gut metagenome</name>
    <dbReference type="NCBI Taxonomy" id="408170"/>
    <lineage>
        <taxon>unclassified sequences</taxon>
        <taxon>metagenomes</taxon>
        <taxon>organismal metagenomes</taxon>
    </lineage>
</organism>
<keyword evidence="1" id="KW-1133">Transmembrane helix</keyword>